<evidence type="ECO:0000313" key="1">
    <source>
        <dbReference type="EMBL" id="GAH76429.1"/>
    </source>
</evidence>
<accession>X1JDK8</accession>
<organism evidence="1">
    <name type="scientific">marine sediment metagenome</name>
    <dbReference type="NCBI Taxonomy" id="412755"/>
    <lineage>
        <taxon>unclassified sequences</taxon>
        <taxon>metagenomes</taxon>
        <taxon>ecological metagenomes</taxon>
    </lineage>
</organism>
<protein>
    <submittedName>
        <fullName evidence="1">Uncharacterized protein</fullName>
    </submittedName>
</protein>
<proteinExistence type="predicted"/>
<reference evidence="1" key="1">
    <citation type="journal article" date="2014" name="Front. Microbiol.">
        <title>High frequency of phylogenetically diverse reductive dehalogenase-homologous genes in deep subseafloor sedimentary metagenomes.</title>
        <authorList>
            <person name="Kawai M."/>
            <person name="Futagami T."/>
            <person name="Toyoda A."/>
            <person name="Takaki Y."/>
            <person name="Nishi S."/>
            <person name="Hori S."/>
            <person name="Arai W."/>
            <person name="Tsubouchi T."/>
            <person name="Morono Y."/>
            <person name="Uchiyama I."/>
            <person name="Ito T."/>
            <person name="Fujiyama A."/>
            <person name="Inagaki F."/>
            <person name="Takami H."/>
        </authorList>
    </citation>
    <scope>NUCLEOTIDE SEQUENCE</scope>
    <source>
        <strain evidence="1">Expedition CK06-06</strain>
    </source>
</reference>
<dbReference type="AlphaFoldDB" id="X1JDK8"/>
<sequence length="106" mass="12882">MTSISPRAHLSNYKYAIKIIEDCRDIWLQDQYPNIDQLLYDYDLIDITGKIQDFKSYYQFRDALNHLTDYSFIRILIDSRSISRIYKGNRDIPYNFSYEDYWSKNV</sequence>
<comment type="caution">
    <text evidence="1">The sequence shown here is derived from an EMBL/GenBank/DDBJ whole genome shotgun (WGS) entry which is preliminary data.</text>
</comment>
<gene>
    <name evidence="1" type="ORF">S03H2_65677</name>
</gene>
<name>X1JDK8_9ZZZZ</name>
<dbReference type="EMBL" id="BARU01042792">
    <property type="protein sequence ID" value="GAH76429.1"/>
    <property type="molecule type" value="Genomic_DNA"/>
</dbReference>